<comment type="caution">
    <text evidence="1">The sequence shown here is derived from an EMBL/GenBank/DDBJ whole genome shotgun (WGS) entry which is preliminary data.</text>
</comment>
<proteinExistence type="predicted"/>
<evidence type="ECO:0000313" key="1">
    <source>
        <dbReference type="EMBL" id="HBH1541556.1"/>
    </source>
</evidence>
<dbReference type="RefSeq" id="WP_021416108.1">
    <property type="nucleotide sequence ID" value="NZ_BING01000001.1"/>
</dbReference>
<dbReference type="Proteomes" id="UP000878956">
    <property type="component" value="Unassembled WGS sequence"/>
</dbReference>
<evidence type="ECO:0000313" key="2">
    <source>
        <dbReference type="Proteomes" id="UP000878956"/>
    </source>
</evidence>
<dbReference type="AlphaFoldDB" id="A0AAN5VJN7"/>
<reference evidence="1" key="2">
    <citation type="submission" date="2021-06" db="EMBL/GenBank/DDBJ databases">
        <authorList>
            <consortium name="NCBI Pathogen Detection Project"/>
        </authorList>
    </citation>
    <scope>NUCLEOTIDE SEQUENCE</scope>
    <source>
        <strain evidence="1">HN1000</strain>
    </source>
</reference>
<organism evidence="1 2">
    <name type="scientific">Clostridioides difficile</name>
    <name type="common">Peptoclostridium difficile</name>
    <dbReference type="NCBI Taxonomy" id="1496"/>
    <lineage>
        <taxon>Bacteria</taxon>
        <taxon>Bacillati</taxon>
        <taxon>Bacillota</taxon>
        <taxon>Clostridia</taxon>
        <taxon>Peptostreptococcales</taxon>
        <taxon>Peptostreptococcaceae</taxon>
        <taxon>Clostridioides</taxon>
    </lineage>
</organism>
<sequence>MIYNNNNFYEEIDGKSAQDYIKNLDYSIDNSKDRIKYIEERLGVKHTWFEESNRNYIDTFYNTLTKRNENIITRVKYQEKKQFNDKFWENIFEQTSDSPLDKDGVYYVTIDGEEVVMDYNRFITWCGYNQINPIEYINVKNPFSNSNGTWEYTHHNTSKIKLILNKDDSIYSTSNIAKTLEIMGSYILSVDDKPKETKIRIYNSKELFNRACQEEALLNKIAPANGGNINSNTSNKDGFLEDNSFAFFQLPKNYKKIKDIKVKPKDIKKYPIIKTYSDTYEWYKAKYKELGHKQLSKEELKLKRMVRKNLNALKNDMTDVKNSIERPIIWKAPLADAGSPEWDYLDMFDKSHVKELLRIQKGNDLQDDLTCIVMDLNNIISKIEFTTVQKDILNLYRKDKSLEFISNLMNITPQAINNQINKIVNKIIDAYEKNYEENYYYISVCKGKYKKCSRCGKIKLLSRFDKNGKKGYRSNCKNCN</sequence>
<name>A0AAN5VJN7_CLODI</name>
<protein>
    <submittedName>
        <fullName evidence="1">Uncharacterized protein</fullName>
    </submittedName>
</protein>
<gene>
    <name evidence="1" type="ORF">KRM00_001017</name>
</gene>
<accession>A0AAN5VJN7</accession>
<reference evidence="1" key="1">
    <citation type="journal article" date="2018" name="Genome Biol.">
        <title>SKESA: strategic k-mer extension for scrupulous assemblies.</title>
        <authorList>
            <person name="Souvorov A."/>
            <person name="Agarwala R."/>
            <person name="Lipman D.J."/>
        </authorList>
    </citation>
    <scope>NUCLEOTIDE SEQUENCE</scope>
    <source>
        <strain evidence="1">HN1000</strain>
    </source>
</reference>
<dbReference type="EMBL" id="DAEPXK010000008">
    <property type="protein sequence ID" value="HBH1541556.1"/>
    <property type="molecule type" value="Genomic_DNA"/>
</dbReference>